<dbReference type="InterPro" id="IPR011989">
    <property type="entry name" value="ARM-like"/>
</dbReference>
<dbReference type="SUPFAM" id="SSF52047">
    <property type="entry name" value="RNI-like"/>
    <property type="match status" value="1"/>
</dbReference>
<dbReference type="InterPro" id="IPR055142">
    <property type="entry name" value="ZER1-like_C"/>
</dbReference>
<dbReference type="EMBL" id="SOYY01000007">
    <property type="protein sequence ID" value="KAA0719497.1"/>
    <property type="molecule type" value="Genomic_DNA"/>
</dbReference>
<protein>
    <submittedName>
        <fullName evidence="4">Protein zyg-11-like protein</fullName>
    </submittedName>
</protein>
<organism evidence="4 5">
    <name type="scientific">Triplophysa tibetana</name>
    <dbReference type="NCBI Taxonomy" id="1572043"/>
    <lineage>
        <taxon>Eukaryota</taxon>
        <taxon>Metazoa</taxon>
        <taxon>Chordata</taxon>
        <taxon>Craniata</taxon>
        <taxon>Vertebrata</taxon>
        <taxon>Euteleostomi</taxon>
        <taxon>Actinopterygii</taxon>
        <taxon>Neopterygii</taxon>
        <taxon>Teleostei</taxon>
        <taxon>Ostariophysi</taxon>
        <taxon>Cypriniformes</taxon>
        <taxon>Nemacheilidae</taxon>
        <taxon>Triplophysa</taxon>
    </lineage>
</organism>
<reference evidence="4 5" key="1">
    <citation type="journal article" date="2019" name="Mol. Ecol. Resour.">
        <title>Chromosome-level genome assembly of Triplophysa tibetana, a fish adapted to the harsh high-altitude environment of the Tibetan Plateau.</title>
        <authorList>
            <person name="Yang X."/>
            <person name="Liu H."/>
            <person name="Ma Z."/>
            <person name="Zou Y."/>
            <person name="Zou M."/>
            <person name="Mao Y."/>
            <person name="Li X."/>
            <person name="Wang H."/>
            <person name="Chen T."/>
            <person name="Wang W."/>
            <person name="Yang R."/>
        </authorList>
    </citation>
    <scope>NUCLEOTIDE SEQUENCE [LARGE SCALE GENOMIC DNA]</scope>
    <source>
        <strain evidence="4">TTIB1903HZAU</strain>
        <tissue evidence="4">Muscle</tissue>
    </source>
</reference>
<feature type="domain" description="Protein zer-1 homolog-like C-terminal" evidence="3">
    <location>
        <begin position="315"/>
        <end position="670"/>
    </location>
</feature>
<evidence type="ECO:0000256" key="1">
    <source>
        <dbReference type="ARBA" id="ARBA00009420"/>
    </source>
</evidence>
<comment type="similarity">
    <text evidence="1">Belongs to the zyg-11 family.</text>
</comment>
<comment type="caution">
    <text evidence="4">The sequence shown here is derived from an EMBL/GenBank/DDBJ whole genome shotgun (WGS) entry which is preliminary data.</text>
</comment>
<dbReference type="AlphaFoldDB" id="A0A5A9PFQ5"/>
<dbReference type="Gene3D" id="1.25.10.10">
    <property type="entry name" value="Leucine-rich Repeat Variant"/>
    <property type="match status" value="1"/>
</dbReference>
<gene>
    <name evidence="4" type="ORF">E1301_Tti016004</name>
</gene>
<evidence type="ECO:0000256" key="2">
    <source>
        <dbReference type="ARBA" id="ARBA00022786"/>
    </source>
</evidence>
<evidence type="ECO:0000313" key="4">
    <source>
        <dbReference type="EMBL" id="KAA0719497.1"/>
    </source>
</evidence>
<dbReference type="Pfam" id="PF22964">
    <property type="entry name" value="ZER1-like_2nd"/>
    <property type="match status" value="1"/>
</dbReference>
<name>A0A5A9PFQ5_9TELE</name>
<dbReference type="Proteomes" id="UP000324632">
    <property type="component" value="Chromosome 7"/>
</dbReference>
<sequence length="688" mass="76419">MTWICQNVEVLCVSQKDGSLQIRHCPLFPQELADQLLHTLADEGVLDDKTVGIFQNLEALRLRQAFIRSSRVSAEAFRLSLCPHKLQELNASHIHSDITISDILHSLSSNKHCRQGLHSLLMNGLNLYGETGEVGQARFSALRGLKNLSVAWTDLDDTGLEDICSLPMLESLDVSGANVTDLTPLLNCQSRLRSLTVHGIQKLEMSTASLLSVLDKLHVLRHLDISNDRLAFVEARPGMRFIGLLATGAGGSGLMLTDGNLKVAGEANLTQVCEALRRYSERESLLREVLVHLYKYTSEIERSQPDILKLVSEGMRHHTDSLHVQLVATACVFNLTTLELVQGMPLHLLETVVQQLLTAVKNFPNYEQLQKNCLLTLCSDHILQVVPFDRYEATKLMMMLLENHEDQTLQRMAVAVVSILVAKLSTEEISELGAEVFIMKQLLSIVQQKASQGVVDSTLKFALSALWNLTDETPTACCHFIQCKGVELYMELLESYFSESSIQQKLLGLLNNVAEVEELRVELQDEELVEHLLTLLINPAVDVEVSYFAGGILAHLASAKGPVWGLDAELLRTVLDKLHSSILTWSYPQREMVSYRTLQPFYQLLQVCEYSGVQLWALWAVQLVCSQNAAQYCSILHTEGGSDILKVLSSHPDTHSDVKSLADNILTMLEQHLVGPGSKYLASVAGVS</sequence>
<dbReference type="GO" id="GO:0031462">
    <property type="term" value="C:Cul2-RING ubiquitin ligase complex"/>
    <property type="evidence" value="ECO:0007669"/>
    <property type="project" value="TreeGrafter"/>
</dbReference>
<dbReference type="InterPro" id="IPR032675">
    <property type="entry name" value="LRR_dom_sf"/>
</dbReference>
<accession>A0A5A9PFQ5</accession>
<dbReference type="SUPFAM" id="SSF48371">
    <property type="entry name" value="ARM repeat"/>
    <property type="match status" value="1"/>
</dbReference>
<keyword evidence="5" id="KW-1185">Reference proteome</keyword>
<proteinExistence type="inferred from homology"/>
<dbReference type="Gene3D" id="3.80.10.10">
    <property type="entry name" value="Ribonuclease Inhibitor"/>
    <property type="match status" value="1"/>
</dbReference>
<dbReference type="PANTHER" id="PTHR12904">
    <property type="match status" value="1"/>
</dbReference>
<dbReference type="InterPro" id="IPR051341">
    <property type="entry name" value="Zyg-11_UBL_adapter"/>
</dbReference>
<dbReference type="InterPro" id="IPR016024">
    <property type="entry name" value="ARM-type_fold"/>
</dbReference>
<evidence type="ECO:0000313" key="5">
    <source>
        <dbReference type="Proteomes" id="UP000324632"/>
    </source>
</evidence>
<keyword evidence="2" id="KW-0833">Ubl conjugation pathway</keyword>
<evidence type="ECO:0000259" key="3">
    <source>
        <dbReference type="Pfam" id="PF22964"/>
    </source>
</evidence>
<dbReference type="PANTHER" id="PTHR12904:SF22">
    <property type="entry name" value="ZYG-11 FAMILY MEMBER B, CELL CYCLE REGULATOR"/>
    <property type="match status" value="1"/>
</dbReference>